<protein>
    <submittedName>
        <fullName evidence="1">Uncharacterized protein</fullName>
    </submittedName>
</protein>
<dbReference type="AlphaFoldDB" id="A0A368KMS4"/>
<sequence>MSPFQQRIDQLTSAAVTQLNGSFSVARLGQVLQQFLVQAMQAAAQLLANQGHEKKQLVLDALGKALDAIPLPWWLALIRPPLKNLVLTIADGAIEAIYSQFKEQLAHE</sequence>
<dbReference type="Proteomes" id="UP000253562">
    <property type="component" value="Unassembled WGS sequence"/>
</dbReference>
<proteinExistence type="predicted"/>
<evidence type="ECO:0000313" key="1">
    <source>
        <dbReference type="EMBL" id="RCS43958.1"/>
    </source>
</evidence>
<gene>
    <name evidence="1" type="ORF">DTL42_18400</name>
</gene>
<organism evidence="1 2">
    <name type="scientific">Bremerella cremea</name>
    <dbReference type="NCBI Taxonomy" id="1031537"/>
    <lineage>
        <taxon>Bacteria</taxon>
        <taxon>Pseudomonadati</taxon>
        <taxon>Planctomycetota</taxon>
        <taxon>Planctomycetia</taxon>
        <taxon>Pirellulales</taxon>
        <taxon>Pirellulaceae</taxon>
        <taxon>Bremerella</taxon>
    </lineage>
</organism>
<accession>A0A368KMS4</accession>
<evidence type="ECO:0000313" key="2">
    <source>
        <dbReference type="Proteomes" id="UP000253562"/>
    </source>
</evidence>
<name>A0A368KMS4_9BACT</name>
<dbReference type="EMBL" id="QPEX01000037">
    <property type="protein sequence ID" value="RCS43958.1"/>
    <property type="molecule type" value="Genomic_DNA"/>
</dbReference>
<comment type="caution">
    <text evidence="1">The sequence shown here is derived from an EMBL/GenBank/DDBJ whole genome shotgun (WGS) entry which is preliminary data.</text>
</comment>
<reference evidence="1 2" key="1">
    <citation type="submission" date="2018-07" db="EMBL/GenBank/DDBJ databases">
        <title>Comparative genomes isolates from brazilian mangrove.</title>
        <authorList>
            <person name="De Araujo J.E."/>
            <person name="Taketani R.G."/>
            <person name="Silva M.C.P."/>
            <person name="Lourenco M.V."/>
            <person name="Oliveira V.M."/>
            <person name="Andreote F.D."/>
        </authorList>
    </citation>
    <scope>NUCLEOTIDE SEQUENCE [LARGE SCALE GENOMIC DNA]</scope>
    <source>
        <strain evidence="1 2">HEX PRIS-MGV</strain>
    </source>
</reference>